<dbReference type="GO" id="GO:0005657">
    <property type="term" value="C:replication fork"/>
    <property type="evidence" value="ECO:0007669"/>
    <property type="project" value="TreeGrafter"/>
</dbReference>
<dbReference type="Proteomes" id="UP000007801">
    <property type="component" value="Unassembled WGS sequence"/>
</dbReference>
<name>B3LVF6_DROAN</name>
<keyword evidence="4" id="KW-0067">ATP-binding</keyword>
<comment type="subcellular location">
    <subcellularLocation>
        <location evidence="1">Nucleus</location>
    </subcellularLocation>
</comment>
<evidence type="ECO:0000313" key="9">
    <source>
        <dbReference type="Proteomes" id="UP000007801"/>
    </source>
</evidence>
<gene>
    <name evidence="8" type="primary">Dana\GF17509</name>
    <name evidence="8" type="synonym">dana_GLEANR_18773</name>
    <name evidence="8" type="ORF">GF17509</name>
</gene>
<dbReference type="PhylomeDB" id="B3LVF6"/>
<evidence type="ECO:0000256" key="2">
    <source>
        <dbReference type="ARBA" id="ARBA00022741"/>
    </source>
</evidence>
<evidence type="ECO:0000256" key="1">
    <source>
        <dbReference type="ARBA" id="ARBA00004123"/>
    </source>
</evidence>
<dbReference type="InterPro" id="IPR020588">
    <property type="entry name" value="RecA_ATP-bd"/>
</dbReference>
<dbReference type="FunCoup" id="B3LVF6">
    <property type="interactions" value="796"/>
</dbReference>
<evidence type="ECO:0000256" key="4">
    <source>
        <dbReference type="ARBA" id="ARBA00022840"/>
    </source>
</evidence>
<dbReference type="SUPFAM" id="SSF52540">
    <property type="entry name" value="P-loop containing nucleoside triphosphate hydrolases"/>
    <property type="match status" value="1"/>
</dbReference>
<dbReference type="Gene3D" id="3.40.50.300">
    <property type="entry name" value="P-loop containing nucleotide triphosphate hydrolases"/>
    <property type="match status" value="1"/>
</dbReference>
<dbReference type="GO" id="GO:0007294">
    <property type="term" value="P:germarium-derived oocyte fate determination"/>
    <property type="evidence" value="ECO:0007669"/>
    <property type="project" value="EnsemblMetazoa"/>
</dbReference>
<dbReference type="GO" id="GO:0030717">
    <property type="term" value="P:oocyte karyosome formation"/>
    <property type="evidence" value="ECO:0007669"/>
    <property type="project" value="EnsemblMetazoa"/>
</dbReference>
<evidence type="ECO:0000256" key="5">
    <source>
        <dbReference type="ARBA" id="ARBA00023204"/>
    </source>
</evidence>
<dbReference type="GO" id="GO:0000400">
    <property type="term" value="F:four-way junction DNA binding"/>
    <property type="evidence" value="ECO:0007669"/>
    <property type="project" value="TreeGrafter"/>
</dbReference>
<dbReference type="EMBL" id="CH902617">
    <property type="protein sequence ID" value="EDV41484.1"/>
    <property type="molecule type" value="Genomic_DNA"/>
</dbReference>
<dbReference type="CDD" id="cd19491">
    <property type="entry name" value="XRCC3"/>
    <property type="match status" value="1"/>
</dbReference>
<dbReference type="KEGG" id="dan:6500293"/>
<keyword evidence="3" id="KW-0227">DNA damage</keyword>
<dbReference type="PANTHER" id="PTHR46487">
    <property type="entry name" value="DNA REPAIR PROTEIN XRCC3"/>
    <property type="match status" value="1"/>
</dbReference>
<proteinExistence type="predicted"/>
<reference evidence="8 9" key="1">
    <citation type="journal article" date="2007" name="Nature">
        <title>Evolution of genes and genomes on the Drosophila phylogeny.</title>
        <authorList>
            <consortium name="Drosophila 12 Genomes Consortium"/>
            <person name="Clark A.G."/>
            <person name="Eisen M.B."/>
            <person name="Smith D.R."/>
            <person name="Bergman C.M."/>
            <person name="Oliver B."/>
            <person name="Markow T.A."/>
            <person name="Kaufman T.C."/>
            <person name="Kellis M."/>
            <person name="Gelbart W."/>
            <person name="Iyer V.N."/>
            <person name="Pollard D.A."/>
            <person name="Sackton T.B."/>
            <person name="Larracuente A.M."/>
            <person name="Singh N.D."/>
            <person name="Abad J.P."/>
            <person name="Abt D.N."/>
            <person name="Adryan B."/>
            <person name="Aguade M."/>
            <person name="Akashi H."/>
            <person name="Anderson W.W."/>
            <person name="Aquadro C.F."/>
            <person name="Ardell D.H."/>
            <person name="Arguello R."/>
            <person name="Artieri C.G."/>
            <person name="Barbash D.A."/>
            <person name="Barker D."/>
            <person name="Barsanti P."/>
            <person name="Batterham P."/>
            <person name="Batzoglou S."/>
            <person name="Begun D."/>
            <person name="Bhutkar A."/>
            <person name="Blanco E."/>
            <person name="Bosak S.A."/>
            <person name="Bradley R.K."/>
            <person name="Brand A.D."/>
            <person name="Brent M.R."/>
            <person name="Brooks A.N."/>
            <person name="Brown R.H."/>
            <person name="Butlin R.K."/>
            <person name="Caggese C."/>
            <person name="Calvi B.R."/>
            <person name="Bernardo de Carvalho A."/>
            <person name="Caspi A."/>
            <person name="Castrezana S."/>
            <person name="Celniker S.E."/>
            <person name="Chang J.L."/>
            <person name="Chapple C."/>
            <person name="Chatterji S."/>
            <person name="Chinwalla A."/>
            <person name="Civetta A."/>
            <person name="Clifton S.W."/>
            <person name="Comeron J.M."/>
            <person name="Costello J.C."/>
            <person name="Coyne J.A."/>
            <person name="Daub J."/>
            <person name="David R.G."/>
            <person name="Delcher A.L."/>
            <person name="Delehaunty K."/>
            <person name="Do C.B."/>
            <person name="Ebling H."/>
            <person name="Edwards K."/>
            <person name="Eickbush T."/>
            <person name="Evans J.D."/>
            <person name="Filipski A."/>
            <person name="Findeiss S."/>
            <person name="Freyhult E."/>
            <person name="Fulton L."/>
            <person name="Fulton R."/>
            <person name="Garcia A.C."/>
            <person name="Gardiner A."/>
            <person name="Garfield D.A."/>
            <person name="Garvin B.E."/>
            <person name="Gibson G."/>
            <person name="Gilbert D."/>
            <person name="Gnerre S."/>
            <person name="Godfrey J."/>
            <person name="Good R."/>
            <person name="Gotea V."/>
            <person name="Gravely B."/>
            <person name="Greenberg A.J."/>
            <person name="Griffiths-Jones S."/>
            <person name="Gross S."/>
            <person name="Guigo R."/>
            <person name="Gustafson E.A."/>
            <person name="Haerty W."/>
            <person name="Hahn M.W."/>
            <person name="Halligan D.L."/>
            <person name="Halpern A.L."/>
            <person name="Halter G.M."/>
            <person name="Han M.V."/>
            <person name="Heger A."/>
            <person name="Hillier L."/>
            <person name="Hinrichs A.S."/>
            <person name="Holmes I."/>
            <person name="Hoskins R.A."/>
            <person name="Hubisz M.J."/>
            <person name="Hultmark D."/>
            <person name="Huntley M.A."/>
            <person name="Jaffe D.B."/>
            <person name="Jagadeeshan S."/>
            <person name="Jeck W.R."/>
            <person name="Johnson J."/>
            <person name="Jones C.D."/>
            <person name="Jordan W.C."/>
            <person name="Karpen G.H."/>
            <person name="Kataoka E."/>
            <person name="Keightley P.D."/>
            <person name="Kheradpour P."/>
            <person name="Kirkness E.F."/>
            <person name="Koerich L.B."/>
            <person name="Kristiansen K."/>
            <person name="Kudrna D."/>
            <person name="Kulathinal R.J."/>
            <person name="Kumar S."/>
            <person name="Kwok R."/>
            <person name="Lander E."/>
            <person name="Langley C.H."/>
            <person name="Lapoint R."/>
            <person name="Lazzaro B.P."/>
            <person name="Lee S.J."/>
            <person name="Levesque L."/>
            <person name="Li R."/>
            <person name="Lin C.F."/>
            <person name="Lin M.F."/>
            <person name="Lindblad-Toh K."/>
            <person name="Llopart A."/>
            <person name="Long M."/>
            <person name="Low L."/>
            <person name="Lozovsky E."/>
            <person name="Lu J."/>
            <person name="Luo M."/>
            <person name="Machado C.A."/>
            <person name="Makalowski W."/>
            <person name="Marzo M."/>
            <person name="Matsuda M."/>
            <person name="Matzkin L."/>
            <person name="McAllister B."/>
            <person name="McBride C.S."/>
            <person name="McKernan B."/>
            <person name="McKernan K."/>
            <person name="Mendez-Lago M."/>
            <person name="Minx P."/>
            <person name="Mollenhauer M.U."/>
            <person name="Montooth K."/>
            <person name="Mount S.M."/>
            <person name="Mu X."/>
            <person name="Myers E."/>
            <person name="Negre B."/>
            <person name="Newfeld S."/>
            <person name="Nielsen R."/>
            <person name="Noor M.A."/>
            <person name="O'Grady P."/>
            <person name="Pachter L."/>
            <person name="Papaceit M."/>
            <person name="Parisi M.J."/>
            <person name="Parisi M."/>
            <person name="Parts L."/>
            <person name="Pedersen J.S."/>
            <person name="Pesole G."/>
            <person name="Phillippy A.M."/>
            <person name="Ponting C.P."/>
            <person name="Pop M."/>
            <person name="Porcelli D."/>
            <person name="Powell J.R."/>
            <person name="Prohaska S."/>
            <person name="Pruitt K."/>
            <person name="Puig M."/>
            <person name="Quesneville H."/>
            <person name="Ram K.R."/>
            <person name="Rand D."/>
            <person name="Rasmussen M.D."/>
            <person name="Reed L.K."/>
            <person name="Reenan R."/>
            <person name="Reily A."/>
            <person name="Remington K.A."/>
            <person name="Rieger T.T."/>
            <person name="Ritchie M.G."/>
            <person name="Robin C."/>
            <person name="Rogers Y.H."/>
            <person name="Rohde C."/>
            <person name="Rozas J."/>
            <person name="Rubenfield M.J."/>
            <person name="Ruiz A."/>
            <person name="Russo S."/>
            <person name="Salzberg S.L."/>
            <person name="Sanchez-Gracia A."/>
            <person name="Saranga D.J."/>
            <person name="Sato H."/>
            <person name="Schaeffer S.W."/>
            <person name="Schatz M.C."/>
            <person name="Schlenke T."/>
            <person name="Schwartz R."/>
            <person name="Segarra C."/>
            <person name="Singh R.S."/>
            <person name="Sirot L."/>
            <person name="Sirota M."/>
            <person name="Sisneros N.B."/>
            <person name="Smith C.D."/>
            <person name="Smith T.F."/>
            <person name="Spieth J."/>
            <person name="Stage D.E."/>
            <person name="Stark A."/>
            <person name="Stephan W."/>
            <person name="Strausberg R.L."/>
            <person name="Strempel S."/>
            <person name="Sturgill D."/>
            <person name="Sutton G."/>
            <person name="Sutton G.G."/>
            <person name="Tao W."/>
            <person name="Teichmann S."/>
            <person name="Tobari Y.N."/>
            <person name="Tomimura Y."/>
            <person name="Tsolas J.M."/>
            <person name="Valente V.L."/>
            <person name="Venter E."/>
            <person name="Venter J.C."/>
            <person name="Vicario S."/>
            <person name="Vieira F.G."/>
            <person name="Vilella A.J."/>
            <person name="Villasante A."/>
            <person name="Walenz B."/>
            <person name="Wang J."/>
            <person name="Wasserman M."/>
            <person name="Watts T."/>
            <person name="Wilson D."/>
            <person name="Wilson R.K."/>
            <person name="Wing R.A."/>
            <person name="Wolfner M.F."/>
            <person name="Wong A."/>
            <person name="Wong G.K."/>
            <person name="Wu C.I."/>
            <person name="Wu G."/>
            <person name="Yamamoto D."/>
            <person name="Yang H.P."/>
            <person name="Yang S.P."/>
            <person name="Yorke J.A."/>
            <person name="Yoshida K."/>
            <person name="Zdobnov E."/>
            <person name="Zhang P."/>
            <person name="Zhang Y."/>
            <person name="Zimin A.V."/>
            <person name="Baldwin J."/>
            <person name="Abdouelleil A."/>
            <person name="Abdulkadir J."/>
            <person name="Abebe A."/>
            <person name="Abera B."/>
            <person name="Abreu J."/>
            <person name="Acer S.C."/>
            <person name="Aftuck L."/>
            <person name="Alexander A."/>
            <person name="An P."/>
            <person name="Anderson E."/>
            <person name="Anderson S."/>
            <person name="Arachi H."/>
            <person name="Azer M."/>
            <person name="Bachantsang P."/>
            <person name="Barry A."/>
            <person name="Bayul T."/>
            <person name="Berlin A."/>
            <person name="Bessette D."/>
            <person name="Bloom T."/>
            <person name="Blye J."/>
            <person name="Boguslavskiy L."/>
            <person name="Bonnet C."/>
            <person name="Boukhgalter B."/>
            <person name="Bourzgui I."/>
            <person name="Brown A."/>
            <person name="Cahill P."/>
            <person name="Channer S."/>
            <person name="Cheshatsang Y."/>
            <person name="Chuda L."/>
            <person name="Citroen M."/>
            <person name="Collymore A."/>
            <person name="Cooke P."/>
            <person name="Costello M."/>
            <person name="D'Aco K."/>
            <person name="Daza R."/>
            <person name="De Haan G."/>
            <person name="DeGray S."/>
            <person name="DeMaso C."/>
            <person name="Dhargay N."/>
            <person name="Dooley K."/>
            <person name="Dooley E."/>
            <person name="Doricent M."/>
            <person name="Dorje P."/>
            <person name="Dorjee K."/>
            <person name="Dupes A."/>
            <person name="Elong R."/>
            <person name="Falk J."/>
            <person name="Farina A."/>
            <person name="Faro S."/>
            <person name="Ferguson D."/>
            <person name="Fisher S."/>
            <person name="Foley C.D."/>
            <person name="Franke A."/>
            <person name="Friedrich D."/>
            <person name="Gadbois L."/>
            <person name="Gearin G."/>
            <person name="Gearin C.R."/>
            <person name="Giannoukos G."/>
            <person name="Goode T."/>
            <person name="Graham J."/>
            <person name="Grandbois E."/>
            <person name="Grewal S."/>
            <person name="Gyaltsen K."/>
            <person name="Hafez N."/>
            <person name="Hagos B."/>
            <person name="Hall J."/>
            <person name="Henson C."/>
            <person name="Hollinger A."/>
            <person name="Honan T."/>
            <person name="Huard M.D."/>
            <person name="Hughes L."/>
            <person name="Hurhula B."/>
            <person name="Husby M.E."/>
            <person name="Kamat A."/>
            <person name="Kanga B."/>
            <person name="Kashin S."/>
            <person name="Khazanovich D."/>
            <person name="Kisner P."/>
            <person name="Lance K."/>
            <person name="Lara M."/>
            <person name="Lee W."/>
            <person name="Lennon N."/>
            <person name="Letendre F."/>
            <person name="LeVine R."/>
            <person name="Lipovsky A."/>
            <person name="Liu X."/>
            <person name="Liu J."/>
            <person name="Liu S."/>
            <person name="Lokyitsang T."/>
            <person name="Lokyitsang Y."/>
            <person name="Lubonja R."/>
            <person name="Lui A."/>
            <person name="MacDonald P."/>
            <person name="Magnisalis V."/>
            <person name="Maru K."/>
            <person name="Matthews C."/>
            <person name="McCusker W."/>
            <person name="McDonough S."/>
            <person name="Mehta T."/>
            <person name="Meldrim J."/>
            <person name="Meneus L."/>
            <person name="Mihai O."/>
            <person name="Mihalev A."/>
            <person name="Mihova T."/>
            <person name="Mittelman R."/>
            <person name="Mlenga V."/>
            <person name="Montmayeur A."/>
            <person name="Mulrain L."/>
            <person name="Navidi A."/>
            <person name="Naylor J."/>
            <person name="Negash T."/>
            <person name="Nguyen T."/>
            <person name="Nguyen N."/>
            <person name="Nicol R."/>
            <person name="Norbu C."/>
            <person name="Norbu N."/>
            <person name="Novod N."/>
            <person name="O'Neill B."/>
            <person name="Osman S."/>
            <person name="Markiewicz E."/>
            <person name="Oyono O.L."/>
            <person name="Patti C."/>
            <person name="Phunkhang P."/>
            <person name="Pierre F."/>
            <person name="Priest M."/>
            <person name="Raghuraman S."/>
            <person name="Rege F."/>
            <person name="Reyes R."/>
            <person name="Rise C."/>
            <person name="Rogov P."/>
            <person name="Ross K."/>
            <person name="Ryan E."/>
            <person name="Settipalli S."/>
            <person name="Shea T."/>
            <person name="Sherpa N."/>
            <person name="Shi L."/>
            <person name="Shih D."/>
            <person name="Sparrow T."/>
            <person name="Spaulding J."/>
            <person name="Stalker J."/>
            <person name="Stange-Thomann N."/>
            <person name="Stavropoulos S."/>
            <person name="Stone C."/>
            <person name="Strader C."/>
            <person name="Tesfaye S."/>
            <person name="Thomson T."/>
            <person name="Thoulutsang Y."/>
            <person name="Thoulutsang D."/>
            <person name="Topham K."/>
            <person name="Topping I."/>
            <person name="Tsamla T."/>
            <person name="Vassiliev H."/>
            <person name="Vo A."/>
            <person name="Wangchuk T."/>
            <person name="Wangdi T."/>
            <person name="Weiand M."/>
            <person name="Wilkinson J."/>
            <person name="Wilson A."/>
            <person name="Yadav S."/>
            <person name="Young G."/>
            <person name="Yu Q."/>
            <person name="Zembek L."/>
            <person name="Zhong D."/>
            <person name="Zimmer A."/>
            <person name="Zwirko Z."/>
            <person name="Jaffe D.B."/>
            <person name="Alvarez P."/>
            <person name="Brockman W."/>
            <person name="Butler J."/>
            <person name="Chin C."/>
            <person name="Gnerre S."/>
            <person name="Grabherr M."/>
            <person name="Kleber M."/>
            <person name="Mauceli E."/>
            <person name="MacCallum I."/>
        </authorList>
    </citation>
    <scope>NUCLEOTIDE SEQUENCE [LARGE SCALE GENOMIC DNA]</scope>
    <source>
        <strain evidence="9">Tucson 14024-0371.13</strain>
    </source>
</reference>
<dbReference type="AlphaFoldDB" id="B3LVF6"/>
<dbReference type="GeneID" id="6500293"/>
<protein>
    <recommendedName>
        <fullName evidence="7">RecA family profile 1 domain-containing protein</fullName>
    </recommendedName>
</protein>
<keyword evidence="9" id="KW-1185">Reference proteome</keyword>
<dbReference type="GO" id="GO:0005524">
    <property type="term" value="F:ATP binding"/>
    <property type="evidence" value="ECO:0007669"/>
    <property type="project" value="UniProtKB-KW"/>
</dbReference>
<dbReference type="InterPro" id="IPR016467">
    <property type="entry name" value="DNA_recomb/repair_RecA-like"/>
</dbReference>
<dbReference type="OMA" id="PCLGLQW"/>
<dbReference type="GO" id="GO:0000722">
    <property type="term" value="P:telomere maintenance via recombination"/>
    <property type="evidence" value="ECO:0007669"/>
    <property type="project" value="TreeGrafter"/>
</dbReference>
<keyword evidence="8" id="KW-0378">Hydrolase</keyword>
<keyword evidence="2" id="KW-0547">Nucleotide-binding</keyword>
<dbReference type="GO" id="GO:0008298">
    <property type="term" value="P:intracellular mRNA localization"/>
    <property type="evidence" value="ECO:0007669"/>
    <property type="project" value="EnsemblMetazoa"/>
</dbReference>
<dbReference type="GO" id="GO:0009951">
    <property type="term" value="P:polarity specification of dorsal/ventral axis"/>
    <property type="evidence" value="ECO:0007669"/>
    <property type="project" value="EnsemblMetazoa"/>
</dbReference>
<keyword evidence="5" id="KW-0234">DNA repair</keyword>
<dbReference type="GO" id="GO:0140664">
    <property type="term" value="F:ATP-dependent DNA damage sensor activity"/>
    <property type="evidence" value="ECO:0007669"/>
    <property type="project" value="InterPro"/>
</dbReference>
<dbReference type="InterPro" id="IPR013632">
    <property type="entry name" value="Rad51_C"/>
</dbReference>
<sequence>MTSFLDQLPKGIRAIAESVNVTKPEDVLTTSKCKFLDSRLQDLDTVARACSPEDVRILKDAAAKWLAEVPQTADSLFKPLANVRWSRVTFGCSALDRCTGGGVVTRGITEIFGGYSVGKTHLLLHLSLGVQLPRELGGLGKGVAYICTGSPFPARRLLHISKTWEQRYPNTKLNFLANVMVEVQKDAKSLMDCVNNRLSDLFQQHGIGLIVIDSVAAVFRDCKDFNQRARDLRSLTNTLLSYSEKYNCAVVCVNEAVSSIDGDGDDQAPLGLQWAHLGRTRLRVTKEPKQHKLGDELFTVRRLEVMYSPETPNDFGQFLITSEGVVDVPQPTPPRPPPKIRCIRQ</sequence>
<dbReference type="PROSITE" id="PS50162">
    <property type="entry name" value="RECA_2"/>
    <property type="match status" value="1"/>
</dbReference>
<evidence type="ECO:0000259" key="7">
    <source>
        <dbReference type="PROSITE" id="PS50162"/>
    </source>
</evidence>
<dbReference type="GO" id="GO:0090656">
    <property type="term" value="P:t-circle formation"/>
    <property type="evidence" value="ECO:0007669"/>
    <property type="project" value="TreeGrafter"/>
</dbReference>
<dbReference type="PIRSF" id="PIRSF005856">
    <property type="entry name" value="Rad51"/>
    <property type="match status" value="1"/>
</dbReference>
<dbReference type="OrthoDB" id="1861185at2759"/>
<dbReference type="InterPro" id="IPR027417">
    <property type="entry name" value="P-loop_NTPase"/>
</dbReference>
<evidence type="ECO:0000256" key="6">
    <source>
        <dbReference type="ARBA" id="ARBA00023242"/>
    </source>
</evidence>
<dbReference type="STRING" id="7217.B3LVF6"/>
<dbReference type="HOGENOM" id="CLU_041732_1_0_1"/>
<evidence type="ECO:0000256" key="3">
    <source>
        <dbReference type="ARBA" id="ARBA00022763"/>
    </source>
</evidence>
<dbReference type="Pfam" id="PF08423">
    <property type="entry name" value="Rad51"/>
    <property type="match status" value="1"/>
</dbReference>
<evidence type="ECO:0000313" key="8">
    <source>
        <dbReference type="EMBL" id="EDV41484.1"/>
    </source>
</evidence>
<dbReference type="eggNOG" id="KOG1564">
    <property type="taxonomic scope" value="Eukaryota"/>
</dbReference>
<dbReference type="PANTHER" id="PTHR46487:SF1">
    <property type="entry name" value="DNA REPAIR PROTEIN XRCC3"/>
    <property type="match status" value="1"/>
</dbReference>
<dbReference type="InParanoid" id="B3LVF6"/>
<accession>B3LVF6</accession>
<dbReference type="InterPro" id="IPR047348">
    <property type="entry name" value="XRCC3-like_C"/>
</dbReference>
<dbReference type="SMR" id="B3LVF6"/>
<keyword evidence="6" id="KW-0539">Nucleus</keyword>
<dbReference type="GO" id="GO:0071140">
    <property type="term" value="P:resolution of mitotic recombination intermediates"/>
    <property type="evidence" value="ECO:0007669"/>
    <property type="project" value="TreeGrafter"/>
</dbReference>
<dbReference type="GO" id="GO:0033065">
    <property type="term" value="C:Rad51C-XRCC3 complex"/>
    <property type="evidence" value="ECO:0007669"/>
    <property type="project" value="TreeGrafter"/>
</dbReference>
<dbReference type="GO" id="GO:0009949">
    <property type="term" value="P:polarity specification of anterior/posterior axis"/>
    <property type="evidence" value="ECO:0007669"/>
    <property type="project" value="EnsemblMetazoa"/>
</dbReference>
<dbReference type="GO" id="GO:0016787">
    <property type="term" value="F:hydrolase activity"/>
    <property type="evidence" value="ECO:0007669"/>
    <property type="project" value="UniProtKB-KW"/>
</dbReference>
<feature type="domain" description="RecA family profile 1" evidence="7">
    <location>
        <begin position="84"/>
        <end position="256"/>
    </location>
</feature>
<organism evidence="8 9">
    <name type="scientific">Drosophila ananassae</name>
    <name type="common">Fruit fly</name>
    <dbReference type="NCBI Taxonomy" id="7217"/>
    <lineage>
        <taxon>Eukaryota</taxon>
        <taxon>Metazoa</taxon>
        <taxon>Ecdysozoa</taxon>
        <taxon>Arthropoda</taxon>
        <taxon>Hexapoda</taxon>
        <taxon>Insecta</taxon>
        <taxon>Pterygota</taxon>
        <taxon>Neoptera</taxon>
        <taxon>Endopterygota</taxon>
        <taxon>Diptera</taxon>
        <taxon>Brachycera</taxon>
        <taxon>Muscomorpha</taxon>
        <taxon>Ephydroidea</taxon>
        <taxon>Drosophilidae</taxon>
        <taxon>Drosophila</taxon>
        <taxon>Sophophora</taxon>
    </lineage>
</organism>
<dbReference type="GO" id="GO:0045003">
    <property type="term" value="P:double-strand break repair via synthesis-dependent strand annealing"/>
    <property type="evidence" value="ECO:0007669"/>
    <property type="project" value="TreeGrafter"/>
</dbReference>